<gene>
    <name evidence="4" type="ORF">VNO77_40377</name>
</gene>
<evidence type="ECO:0000256" key="2">
    <source>
        <dbReference type="SAM" id="Phobius"/>
    </source>
</evidence>
<keyword evidence="2" id="KW-1133">Transmembrane helix</keyword>
<accession>A0AAN9K0L4</accession>
<organism evidence="4 5">
    <name type="scientific">Canavalia gladiata</name>
    <name type="common">Sword bean</name>
    <name type="synonym">Dolichos gladiatus</name>
    <dbReference type="NCBI Taxonomy" id="3824"/>
    <lineage>
        <taxon>Eukaryota</taxon>
        <taxon>Viridiplantae</taxon>
        <taxon>Streptophyta</taxon>
        <taxon>Embryophyta</taxon>
        <taxon>Tracheophyta</taxon>
        <taxon>Spermatophyta</taxon>
        <taxon>Magnoliopsida</taxon>
        <taxon>eudicotyledons</taxon>
        <taxon>Gunneridae</taxon>
        <taxon>Pentapetalae</taxon>
        <taxon>rosids</taxon>
        <taxon>fabids</taxon>
        <taxon>Fabales</taxon>
        <taxon>Fabaceae</taxon>
        <taxon>Papilionoideae</taxon>
        <taxon>50 kb inversion clade</taxon>
        <taxon>NPAAA clade</taxon>
        <taxon>indigoferoid/millettioid clade</taxon>
        <taxon>Phaseoleae</taxon>
        <taxon>Canavalia</taxon>
    </lineage>
</organism>
<dbReference type="EMBL" id="JAYMYQ010000010">
    <property type="protein sequence ID" value="KAK7307372.1"/>
    <property type="molecule type" value="Genomic_DNA"/>
</dbReference>
<dbReference type="Gene3D" id="3.30.40.10">
    <property type="entry name" value="Zinc/RING finger domain, C3HC4 (zinc finger)"/>
    <property type="match status" value="1"/>
</dbReference>
<dbReference type="GO" id="GO:0008270">
    <property type="term" value="F:zinc ion binding"/>
    <property type="evidence" value="ECO:0007669"/>
    <property type="project" value="UniProtKB-KW"/>
</dbReference>
<keyword evidence="1" id="KW-0863">Zinc-finger</keyword>
<name>A0AAN9K0L4_CANGL</name>
<sequence>MDDDDGHPVSNNVVILLIAMGSAAFVVSMYHVIGICLCNQRRTEEQALPTRSAPSIADMIPTHKYHKKEVNHQVSDDGGDESDTCAVCLGDFEEGEELRSLPECMHSFHVSCIDMWLNSHSSCPVCRATATPSVEMQHSDHHYLSYAHHHHTINMPQFDVVQSGFVIRR</sequence>
<dbReference type="GO" id="GO:0016567">
    <property type="term" value="P:protein ubiquitination"/>
    <property type="evidence" value="ECO:0007669"/>
    <property type="project" value="TreeGrafter"/>
</dbReference>
<keyword evidence="1" id="KW-0479">Metal-binding</keyword>
<evidence type="ECO:0000313" key="5">
    <source>
        <dbReference type="Proteomes" id="UP001367508"/>
    </source>
</evidence>
<keyword evidence="1" id="KW-0862">Zinc</keyword>
<evidence type="ECO:0000256" key="1">
    <source>
        <dbReference type="PROSITE-ProRule" id="PRU00175"/>
    </source>
</evidence>
<dbReference type="InterPro" id="IPR001841">
    <property type="entry name" value="Znf_RING"/>
</dbReference>
<dbReference type="SMART" id="SM00184">
    <property type="entry name" value="RING"/>
    <property type="match status" value="1"/>
</dbReference>
<dbReference type="InterPro" id="IPR013083">
    <property type="entry name" value="Znf_RING/FYVE/PHD"/>
</dbReference>
<feature type="transmembrane region" description="Helical" evidence="2">
    <location>
        <begin position="12"/>
        <end position="33"/>
    </location>
</feature>
<dbReference type="PANTHER" id="PTHR45676:SF185">
    <property type="entry name" value="RING-TYPE E3 UBIQUITIN TRANSFERASE"/>
    <property type="match status" value="1"/>
</dbReference>
<protein>
    <recommendedName>
        <fullName evidence="3">RING-type domain-containing protein</fullName>
    </recommendedName>
</protein>
<dbReference type="CDD" id="cd16461">
    <property type="entry name" value="RING-H2_EL5-like"/>
    <property type="match status" value="1"/>
</dbReference>
<dbReference type="PANTHER" id="PTHR45676">
    <property type="entry name" value="RING-H2 FINGER PROTEIN ATL51-RELATED"/>
    <property type="match status" value="1"/>
</dbReference>
<evidence type="ECO:0000259" key="3">
    <source>
        <dbReference type="PROSITE" id="PS50089"/>
    </source>
</evidence>
<reference evidence="4 5" key="1">
    <citation type="submission" date="2024-01" db="EMBL/GenBank/DDBJ databases">
        <title>The genomes of 5 underutilized Papilionoideae crops provide insights into root nodulation and disease resistanc.</title>
        <authorList>
            <person name="Jiang F."/>
        </authorList>
    </citation>
    <scope>NUCLEOTIDE SEQUENCE [LARGE SCALE GENOMIC DNA]</scope>
    <source>
        <strain evidence="4">LVBAO_FW01</strain>
        <tissue evidence="4">Leaves</tissue>
    </source>
</reference>
<dbReference type="SUPFAM" id="SSF57850">
    <property type="entry name" value="RING/U-box"/>
    <property type="match status" value="1"/>
</dbReference>
<keyword evidence="5" id="KW-1185">Reference proteome</keyword>
<proteinExistence type="predicted"/>
<comment type="caution">
    <text evidence="4">The sequence shown here is derived from an EMBL/GenBank/DDBJ whole genome shotgun (WGS) entry which is preliminary data.</text>
</comment>
<keyword evidence="2" id="KW-0472">Membrane</keyword>
<dbReference type="AlphaFoldDB" id="A0AAN9K0L4"/>
<dbReference type="PROSITE" id="PS50089">
    <property type="entry name" value="ZF_RING_2"/>
    <property type="match status" value="1"/>
</dbReference>
<evidence type="ECO:0000313" key="4">
    <source>
        <dbReference type="EMBL" id="KAK7307372.1"/>
    </source>
</evidence>
<keyword evidence="2" id="KW-0812">Transmembrane</keyword>
<feature type="domain" description="RING-type" evidence="3">
    <location>
        <begin position="85"/>
        <end position="127"/>
    </location>
</feature>
<dbReference type="Pfam" id="PF13639">
    <property type="entry name" value="zf-RING_2"/>
    <property type="match status" value="1"/>
</dbReference>
<dbReference type="Proteomes" id="UP001367508">
    <property type="component" value="Unassembled WGS sequence"/>
</dbReference>